<evidence type="ECO:0000256" key="1">
    <source>
        <dbReference type="ARBA" id="ARBA00023002"/>
    </source>
</evidence>
<evidence type="ECO:0000259" key="2">
    <source>
        <dbReference type="Pfam" id="PF00725"/>
    </source>
</evidence>
<dbReference type="InterPro" id="IPR036291">
    <property type="entry name" value="NAD(P)-bd_dom_sf"/>
</dbReference>
<dbReference type="EMBL" id="JADQDO010000002">
    <property type="protein sequence ID" value="MBF9232973.1"/>
    <property type="molecule type" value="Genomic_DNA"/>
</dbReference>
<feature type="domain" description="3-hydroxyacyl-CoA dehydrogenase C-terminal" evidence="2">
    <location>
        <begin position="410"/>
        <end position="491"/>
    </location>
</feature>
<dbReference type="SUPFAM" id="SSF48179">
    <property type="entry name" value="6-phosphogluconate dehydrogenase C-terminal domain-like"/>
    <property type="match status" value="2"/>
</dbReference>
<evidence type="ECO:0000313" key="4">
    <source>
        <dbReference type="EMBL" id="MBF9232973.1"/>
    </source>
</evidence>
<sequence length="499" mass="53197">MGNTNEARLTLGIVGAGAMGSGIAQVAAAAGINVHIFDMRADAAANSRNDVAKRLRKRVDEGKLTADEAETTIACLNVADRIEDLAACDVIVEAIVENLDVKRELFKALEGIVSEETILASNTSSLPIGAIAAGLKHRQRVGGLHFFNPVPLMRLVEVIPGPDTTDAVVETLVALGKRLGRDPVVVRDTPGFLVNLGGRAYTTEALAILHENVATPAQIDAVMRDCCGFRMGPFELMDLTGIDVNFPVTRFVHESFFGDPRLRSTPYHRYLLETGQLGRKTGRGFYHYGEGAQKPSADAVRMGAAAEKVFLVEPSDVLKTLALELGVSILDTDDGVSPLLGAPLGEDTTAFATRTGSDARRLVALDLSFDTSKRITAMTAPGCDPAIRQAVINALIGSGRAVTAIADSPGFIAQRIVAMVANLGCEMAQAGLAAPRDIDKAMRLGLNYPQGPLEFAQSIGPRHVLAVLTALQSLTGDDRYRPSQWLRRRASLGIPVWTV</sequence>
<organism evidence="4 5">
    <name type="scientific">Microvirga alba</name>
    <dbReference type="NCBI Taxonomy" id="2791025"/>
    <lineage>
        <taxon>Bacteria</taxon>
        <taxon>Pseudomonadati</taxon>
        <taxon>Pseudomonadota</taxon>
        <taxon>Alphaproteobacteria</taxon>
        <taxon>Hyphomicrobiales</taxon>
        <taxon>Methylobacteriaceae</taxon>
        <taxon>Microvirga</taxon>
    </lineage>
</organism>
<dbReference type="NCBIfam" id="NF006124">
    <property type="entry name" value="PRK08268.1"/>
    <property type="match status" value="1"/>
</dbReference>
<dbReference type="AlphaFoldDB" id="A0A931FQ02"/>
<dbReference type="Proteomes" id="UP000599312">
    <property type="component" value="Unassembled WGS sequence"/>
</dbReference>
<dbReference type="Gene3D" id="1.10.1040.50">
    <property type="match status" value="1"/>
</dbReference>
<name>A0A931FQ02_9HYPH</name>
<comment type="caution">
    <text evidence="4">The sequence shown here is derived from an EMBL/GenBank/DDBJ whole genome shotgun (WGS) entry which is preliminary data.</text>
</comment>
<dbReference type="GO" id="GO:0006631">
    <property type="term" value="P:fatty acid metabolic process"/>
    <property type="evidence" value="ECO:0007669"/>
    <property type="project" value="InterPro"/>
</dbReference>
<dbReference type="InterPro" id="IPR008927">
    <property type="entry name" value="6-PGluconate_DH-like_C_sf"/>
</dbReference>
<dbReference type="PANTHER" id="PTHR48075">
    <property type="entry name" value="3-HYDROXYACYL-COA DEHYDROGENASE FAMILY PROTEIN"/>
    <property type="match status" value="1"/>
</dbReference>
<accession>A0A931FQ02</accession>
<feature type="domain" description="3-hydroxyacyl-CoA dehydrogenase C-terminal" evidence="2">
    <location>
        <begin position="191"/>
        <end position="288"/>
    </location>
</feature>
<dbReference type="InterPro" id="IPR006176">
    <property type="entry name" value="3-OHacyl-CoA_DH_NAD-bd"/>
</dbReference>
<keyword evidence="1" id="KW-0560">Oxidoreductase</keyword>
<keyword evidence="5" id="KW-1185">Reference proteome</keyword>
<dbReference type="PANTHER" id="PTHR48075:SF5">
    <property type="entry name" value="3-HYDROXYBUTYRYL-COA DEHYDROGENASE"/>
    <property type="match status" value="1"/>
</dbReference>
<evidence type="ECO:0000313" key="5">
    <source>
        <dbReference type="Proteomes" id="UP000599312"/>
    </source>
</evidence>
<proteinExistence type="predicted"/>
<evidence type="ECO:0000259" key="3">
    <source>
        <dbReference type="Pfam" id="PF02737"/>
    </source>
</evidence>
<protein>
    <submittedName>
        <fullName evidence="4">3-hydroxyacyl-CoA dehydrogenase</fullName>
    </submittedName>
</protein>
<dbReference type="Pfam" id="PF02737">
    <property type="entry name" value="3HCDH_N"/>
    <property type="match status" value="1"/>
</dbReference>
<gene>
    <name evidence="4" type="ORF">I2H38_06230</name>
</gene>
<reference evidence="4" key="1">
    <citation type="submission" date="2020-11" db="EMBL/GenBank/DDBJ databases">
        <authorList>
            <person name="Kim M.K."/>
        </authorList>
    </citation>
    <scope>NUCLEOTIDE SEQUENCE</scope>
    <source>
        <strain evidence="4">BT350</strain>
    </source>
</reference>
<dbReference type="Gene3D" id="3.40.50.720">
    <property type="entry name" value="NAD(P)-binding Rossmann-like Domain"/>
    <property type="match status" value="1"/>
</dbReference>
<dbReference type="GO" id="GO:0070403">
    <property type="term" value="F:NAD+ binding"/>
    <property type="evidence" value="ECO:0007669"/>
    <property type="project" value="InterPro"/>
</dbReference>
<dbReference type="RefSeq" id="WP_196270956.1">
    <property type="nucleotide sequence ID" value="NZ_JADQDO010000002.1"/>
</dbReference>
<dbReference type="FunFam" id="3.40.50.720:FF:000009">
    <property type="entry name" value="Fatty oxidation complex, alpha subunit"/>
    <property type="match status" value="1"/>
</dbReference>
<feature type="domain" description="3-hydroxyacyl-CoA dehydrogenase NAD binding" evidence="3">
    <location>
        <begin position="11"/>
        <end position="189"/>
    </location>
</feature>
<dbReference type="GO" id="GO:0016616">
    <property type="term" value="F:oxidoreductase activity, acting on the CH-OH group of donors, NAD or NADP as acceptor"/>
    <property type="evidence" value="ECO:0007669"/>
    <property type="project" value="InterPro"/>
</dbReference>
<dbReference type="Pfam" id="PF00725">
    <property type="entry name" value="3HCDH"/>
    <property type="match status" value="2"/>
</dbReference>
<dbReference type="InterPro" id="IPR006108">
    <property type="entry name" value="3HC_DH_C"/>
</dbReference>
<dbReference type="SUPFAM" id="SSF51735">
    <property type="entry name" value="NAD(P)-binding Rossmann-fold domains"/>
    <property type="match status" value="1"/>
</dbReference>